<keyword evidence="1" id="KW-0999">Mitochondrion inner membrane</keyword>
<dbReference type="AlphaFoldDB" id="A0A095E9Z9"/>
<evidence type="ECO:0000313" key="4">
    <source>
        <dbReference type="Proteomes" id="UP000029445"/>
    </source>
</evidence>
<evidence type="ECO:0000256" key="1">
    <source>
        <dbReference type="RuleBase" id="RU363021"/>
    </source>
</evidence>
<name>A0A095E9Z9_CRYD2</name>
<reference evidence="3 4" key="2">
    <citation type="journal article" date="2018" name="Proc. Natl. Acad. Sci.">
        <title>RNAi is a critical determinant of centromere evolution in closely related fungi.</title>
        <authorList>
            <person name="Yadav V."/>
            <person name="Sun S."/>
            <person name="Billmyre R.B."/>
            <person name="Thimmappa B.C."/>
            <person name="Shea T."/>
            <person name="Lintner R."/>
            <person name="Bakkeren G."/>
            <person name="Cuomo C.A."/>
            <person name="Heitman J."/>
            <person name="Sanyal K."/>
        </authorList>
    </citation>
    <scope>NUCLEOTIDE SEQUENCE [LARGE SCALE GENOMIC DNA]</scope>
    <source>
        <strain evidence="3 4">R265</strain>
    </source>
</reference>
<dbReference type="OMA" id="KWIGVEH"/>
<dbReference type="RefSeq" id="XP_062880397.1">
    <property type="nucleotide sequence ID" value="XM_063024327.1"/>
</dbReference>
<dbReference type="PANTHER" id="PTHR28268">
    <property type="entry name" value="MICOS SUBUNIT MIC26"/>
    <property type="match status" value="1"/>
</dbReference>
<comment type="subunit">
    <text evidence="1">Component of the mitochondrial contact site and cristae organizing system (MICOS) complex.</text>
</comment>
<keyword evidence="1" id="KW-0496">Mitochondrion</keyword>
<comment type="subcellular location">
    <subcellularLocation>
        <location evidence="1">Mitochondrion inner membrane</location>
    </subcellularLocation>
</comment>
<dbReference type="Proteomes" id="UP000029445">
    <property type="component" value="Chromosome 4"/>
</dbReference>
<comment type="function">
    <text evidence="1">Component of the MICOS complex, a large protein complex of the mitochondrial inner membrane that plays crucial roles in the maintenance of crista junctions, inner membrane architecture, and formation of contact sites to the outer membrane.</text>
</comment>
<gene>
    <name evidence="3" type="ORF">CNBG_0236</name>
</gene>
<sequence length="294" mass="32490">MASLAARLLRSPLVPASVLVSSVYMSSTSLAADDGAVPSSSVRPGRSASGEKLPIYPTPEHNPTITLVETHNPLVPYITQSRESVSNVLGDARNYVQTGVAKWITFERSVEREVKSVLPPDEALNPGLIYVLVAGLSGSVLSRTRSLPVRFLAPPLFTLLAFPYFLPKTSHNIRKYLSNLEDKHFPEFAARHDHFVQTGVAHWGMLWGRLEDATEDAREWGHRAVEGVERTTGLRLGEAVSKVEKEKERLVEQERQRAVAVPAQKYETVGYVVEQKPVAEIVAPVEPPKEKKLV</sequence>
<dbReference type="VEuPathDB" id="FungiDB:CNBG_0236"/>
<dbReference type="HOGENOM" id="CLU_072130_0_0_1"/>
<dbReference type="PANTHER" id="PTHR28268:SF1">
    <property type="entry name" value="MICOS SUBUNIT MIC26"/>
    <property type="match status" value="1"/>
</dbReference>
<keyword evidence="1" id="KW-0472">Membrane</keyword>
<evidence type="ECO:0000313" key="3">
    <source>
        <dbReference type="EMBL" id="KGB74398.1"/>
    </source>
</evidence>
<dbReference type="KEGG" id="cdeu:CNBG_0236"/>
<proteinExistence type="predicted"/>
<dbReference type="STRING" id="294750.A0A095E9Z9"/>
<organism evidence="3 4">
    <name type="scientific">Cryptococcus deuterogattii (strain R265)</name>
    <name type="common">Cryptococcus gattii VGII (strain R265)</name>
    <dbReference type="NCBI Taxonomy" id="294750"/>
    <lineage>
        <taxon>Eukaryota</taxon>
        <taxon>Fungi</taxon>
        <taxon>Dikarya</taxon>
        <taxon>Basidiomycota</taxon>
        <taxon>Agaricomycotina</taxon>
        <taxon>Tremellomycetes</taxon>
        <taxon>Tremellales</taxon>
        <taxon>Cryptococcaceae</taxon>
        <taxon>Cryptococcus</taxon>
        <taxon>Cryptococcus gattii species complex</taxon>
    </lineage>
</organism>
<dbReference type="InterPro" id="IPR019166">
    <property type="entry name" value="MIC26/MIC27"/>
</dbReference>
<evidence type="ECO:0000256" key="2">
    <source>
        <dbReference type="SAM" id="MobiDB-lite"/>
    </source>
</evidence>
<dbReference type="GO" id="GO:0044284">
    <property type="term" value="C:mitochondrial crista junction"/>
    <property type="evidence" value="ECO:0007669"/>
    <property type="project" value="TreeGrafter"/>
</dbReference>
<dbReference type="GO" id="GO:0061617">
    <property type="term" value="C:MICOS complex"/>
    <property type="evidence" value="ECO:0007669"/>
    <property type="project" value="UniProtKB-UniRule"/>
</dbReference>
<dbReference type="GeneID" id="88176481"/>
<dbReference type="Pfam" id="PF09769">
    <property type="entry name" value="ApoO"/>
    <property type="match status" value="1"/>
</dbReference>
<reference evidence="3 4" key="1">
    <citation type="journal article" date="2011" name="MBio">
        <title>Genome variation in Cryptococcus gattii, an emerging pathogen of immunocompetent hosts.</title>
        <authorList>
            <person name="D'Souza C.A."/>
            <person name="Kronstad J.W."/>
            <person name="Taylor G."/>
            <person name="Warren R."/>
            <person name="Yuen M."/>
            <person name="Hu G."/>
            <person name="Jung W.H."/>
            <person name="Sham A."/>
            <person name="Kidd S.E."/>
            <person name="Tangen K."/>
            <person name="Lee N."/>
            <person name="Zeilmaker T."/>
            <person name="Sawkins J."/>
            <person name="McVicker G."/>
            <person name="Shah S."/>
            <person name="Gnerre S."/>
            <person name="Griggs A."/>
            <person name="Zeng Q."/>
            <person name="Bartlett K."/>
            <person name="Li W."/>
            <person name="Wang X."/>
            <person name="Heitman J."/>
            <person name="Stajich J.E."/>
            <person name="Fraser J.A."/>
            <person name="Meyer W."/>
            <person name="Carter D."/>
            <person name="Schein J."/>
            <person name="Krzywinski M."/>
            <person name="Kwon-Chung K.J."/>
            <person name="Varma A."/>
            <person name="Wang J."/>
            <person name="Brunham R."/>
            <person name="Fyfe M."/>
            <person name="Ouellette B.F."/>
            <person name="Siddiqui A."/>
            <person name="Marra M."/>
            <person name="Jones S."/>
            <person name="Holt R."/>
            <person name="Birren B.W."/>
            <person name="Galagan J.E."/>
            <person name="Cuomo C.A."/>
        </authorList>
    </citation>
    <scope>NUCLEOTIDE SEQUENCE [LARGE SCALE GENOMIC DNA]</scope>
    <source>
        <strain evidence="3 4">R265</strain>
    </source>
</reference>
<dbReference type="InterPro" id="IPR033181">
    <property type="entry name" value="Mic26_fungi"/>
</dbReference>
<dbReference type="EMBL" id="CP025762">
    <property type="protein sequence ID" value="KGB74398.1"/>
    <property type="molecule type" value="Genomic_DNA"/>
</dbReference>
<keyword evidence="4" id="KW-1185">Reference proteome</keyword>
<feature type="region of interest" description="Disordered" evidence="2">
    <location>
        <begin position="32"/>
        <end position="61"/>
    </location>
</feature>
<dbReference type="GO" id="GO:0042407">
    <property type="term" value="P:cristae formation"/>
    <property type="evidence" value="ECO:0007669"/>
    <property type="project" value="InterPro"/>
</dbReference>
<protein>
    <recommendedName>
        <fullName evidence="1">MICOS complex subunit</fullName>
    </recommendedName>
</protein>
<accession>A0A095E9Z9</accession>
<dbReference type="OrthoDB" id="2399148at2759"/>